<comment type="caution">
    <text evidence="1">The sequence shown here is derived from an EMBL/GenBank/DDBJ whole genome shotgun (WGS) entry which is preliminary data.</text>
</comment>
<dbReference type="InterPro" id="IPR029033">
    <property type="entry name" value="His_PPase_superfam"/>
</dbReference>
<reference evidence="1" key="1">
    <citation type="submission" date="2021-01" db="EMBL/GenBank/DDBJ databases">
        <title>Genome sequence of strain Noviherbaspirillum sp. DKR-6.</title>
        <authorList>
            <person name="Chaudhary D.K."/>
        </authorList>
    </citation>
    <scope>NUCLEOTIDE SEQUENCE</scope>
    <source>
        <strain evidence="1">DKR-6</strain>
    </source>
</reference>
<dbReference type="Proteomes" id="UP000622890">
    <property type="component" value="Unassembled WGS sequence"/>
</dbReference>
<dbReference type="InterPro" id="IPR013078">
    <property type="entry name" value="His_Pase_superF_clade-1"/>
</dbReference>
<dbReference type="SUPFAM" id="SSF53254">
    <property type="entry name" value="Phosphoglycerate mutase-like"/>
    <property type="match status" value="1"/>
</dbReference>
<gene>
    <name evidence="1" type="ORF">JJB74_23720</name>
</gene>
<dbReference type="Pfam" id="PF00300">
    <property type="entry name" value="His_Phos_1"/>
    <property type="match status" value="1"/>
</dbReference>
<dbReference type="CDD" id="cd07040">
    <property type="entry name" value="HP"/>
    <property type="match status" value="1"/>
</dbReference>
<dbReference type="AlphaFoldDB" id="A0A934SW30"/>
<dbReference type="EMBL" id="JAEPBG010000013">
    <property type="protein sequence ID" value="MBK4737640.1"/>
    <property type="molecule type" value="Genomic_DNA"/>
</dbReference>
<keyword evidence="2" id="KW-1185">Reference proteome</keyword>
<organism evidence="1 2">
    <name type="scientific">Noviherbaspirillum pedocola</name>
    <dbReference type="NCBI Taxonomy" id="2801341"/>
    <lineage>
        <taxon>Bacteria</taxon>
        <taxon>Pseudomonadati</taxon>
        <taxon>Pseudomonadota</taxon>
        <taxon>Betaproteobacteria</taxon>
        <taxon>Burkholderiales</taxon>
        <taxon>Oxalobacteraceae</taxon>
        <taxon>Noviherbaspirillum</taxon>
    </lineage>
</organism>
<accession>A0A934SW30</accession>
<name>A0A934SW30_9BURK</name>
<proteinExistence type="predicted"/>
<evidence type="ECO:0000313" key="2">
    <source>
        <dbReference type="Proteomes" id="UP000622890"/>
    </source>
</evidence>
<protein>
    <submittedName>
        <fullName evidence="1">Histidine phosphatase family protein</fullName>
    </submittedName>
</protein>
<evidence type="ECO:0000313" key="1">
    <source>
        <dbReference type="EMBL" id="MBK4737640.1"/>
    </source>
</evidence>
<dbReference type="Gene3D" id="3.40.50.1240">
    <property type="entry name" value="Phosphoglycerate mutase-like"/>
    <property type="match status" value="1"/>
</dbReference>
<sequence>MRHASAPGVGDPPGFRIDDCATQRNLSEQGRREATEAGERFHRHGVTRADIYSSLWCRCLETARLLGLGPVTPLPALNSFFENDKREAEQTAQLRALISAHPAQRNLVLVTHQVNITALTGVFPESGEMLVLRPRGGKLQLLGRIRAGR</sequence>